<dbReference type="Pfam" id="PF07702">
    <property type="entry name" value="UTRA"/>
    <property type="match status" value="1"/>
</dbReference>
<dbReference type="GO" id="GO:0003677">
    <property type="term" value="F:DNA binding"/>
    <property type="evidence" value="ECO:0007669"/>
    <property type="project" value="UniProtKB-KW"/>
</dbReference>
<gene>
    <name evidence="6" type="ORF">SAMN05216215_105329</name>
</gene>
<dbReference type="Gene3D" id="1.10.10.10">
    <property type="entry name" value="Winged helix-like DNA-binding domain superfamily/Winged helix DNA-binding domain"/>
    <property type="match status" value="1"/>
</dbReference>
<dbReference type="PANTHER" id="PTHR44846:SF1">
    <property type="entry name" value="MANNOSYL-D-GLYCERATE TRANSPORT_METABOLISM SYSTEM REPRESSOR MNGR-RELATED"/>
    <property type="match status" value="1"/>
</dbReference>
<feature type="region of interest" description="Disordered" evidence="4">
    <location>
        <begin position="1"/>
        <end position="26"/>
    </location>
</feature>
<dbReference type="EMBL" id="FNOK01000053">
    <property type="protein sequence ID" value="SDZ23126.1"/>
    <property type="molecule type" value="Genomic_DNA"/>
</dbReference>
<dbReference type="PANTHER" id="PTHR44846">
    <property type="entry name" value="MANNOSYL-D-GLYCERATE TRANSPORT/METABOLISM SYSTEM REPRESSOR MNGR-RELATED"/>
    <property type="match status" value="1"/>
</dbReference>
<dbReference type="PRINTS" id="PR00035">
    <property type="entry name" value="HTHGNTR"/>
</dbReference>
<dbReference type="SMART" id="SM00345">
    <property type="entry name" value="HTH_GNTR"/>
    <property type="match status" value="1"/>
</dbReference>
<protein>
    <submittedName>
        <fullName evidence="6">Transcriptional regulator, GntR family</fullName>
    </submittedName>
</protein>
<dbReference type="PROSITE" id="PS50949">
    <property type="entry name" value="HTH_GNTR"/>
    <property type="match status" value="1"/>
</dbReference>
<dbReference type="GO" id="GO:0045892">
    <property type="term" value="P:negative regulation of DNA-templated transcription"/>
    <property type="evidence" value="ECO:0007669"/>
    <property type="project" value="TreeGrafter"/>
</dbReference>
<dbReference type="SUPFAM" id="SSF46785">
    <property type="entry name" value="Winged helix' DNA-binding domain"/>
    <property type="match status" value="1"/>
</dbReference>
<keyword evidence="1" id="KW-0805">Transcription regulation</keyword>
<dbReference type="InterPro" id="IPR036388">
    <property type="entry name" value="WH-like_DNA-bd_sf"/>
</dbReference>
<evidence type="ECO:0000256" key="4">
    <source>
        <dbReference type="SAM" id="MobiDB-lite"/>
    </source>
</evidence>
<evidence type="ECO:0000313" key="6">
    <source>
        <dbReference type="EMBL" id="SDZ23126.1"/>
    </source>
</evidence>
<dbReference type="STRING" id="418495.SAMN05216215_105329"/>
<keyword evidence="3" id="KW-0804">Transcription</keyword>
<dbReference type="SUPFAM" id="SSF64288">
    <property type="entry name" value="Chorismate lyase-like"/>
    <property type="match status" value="1"/>
</dbReference>
<dbReference type="AlphaFoldDB" id="A0A1H3RBV4"/>
<dbReference type="InterPro" id="IPR028978">
    <property type="entry name" value="Chorismate_lyase_/UTRA_dom_sf"/>
</dbReference>
<dbReference type="CDD" id="cd07377">
    <property type="entry name" value="WHTH_GntR"/>
    <property type="match status" value="1"/>
</dbReference>
<reference evidence="7" key="1">
    <citation type="submission" date="2016-10" db="EMBL/GenBank/DDBJ databases">
        <authorList>
            <person name="Varghese N."/>
            <person name="Submissions S."/>
        </authorList>
    </citation>
    <scope>NUCLEOTIDE SEQUENCE [LARGE SCALE GENOMIC DNA]</scope>
    <source>
        <strain evidence="7">CGMCC 4.3530</strain>
    </source>
</reference>
<dbReference type="Gene3D" id="3.40.1410.10">
    <property type="entry name" value="Chorismate lyase-like"/>
    <property type="match status" value="1"/>
</dbReference>
<feature type="domain" description="HTH gntR-type" evidence="5">
    <location>
        <begin position="25"/>
        <end position="92"/>
    </location>
</feature>
<evidence type="ECO:0000259" key="5">
    <source>
        <dbReference type="PROSITE" id="PS50949"/>
    </source>
</evidence>
<dbReference type="InterPro" id="IPR000524">
    <property type="entry name" value="Tscrpt_reg_HTH_GntR"/>
</dbReference>
<keyword evidence="2" id="KW-0238">DNA-binding</keyword>
<accession>A0A1H3RBV4</accession>
<sequence>MAARRTADGSSRPEGVTDVLRDGPTPKHAQLREILRELASEELLPGSPVPSERDLAVRYGVSRLTVREAVGQLVAEGLLVRVRGKGTFTTRPRVDSQLHLASFTEDMRRRGMRPETVLLDATEAIPPPTTAEALGLRPDQPAYWLYRLRKADGAPMAVERGWYHAGLLPGLLDRDLSDSLYTLLARDYEVQLENGTQTVLAEGADAETARLLGVRAGSPVLVFRRISTAQGRPIEDMTSWYRGDLYQVTMQLDRTPSGAGHHRPSRRPTGPTGREHPARRPGVHDTGGNR</sequence>
<evidence type="ECO:0000256" key="1">
    <source>
        <dbReference type="ARBA" id="ARBA00023015"/>
    </source>
</evidence>
<dbReference type="GO" id="GO:0003700">
    <property type="term" value="F:DNA-binding transcription factor activity"/>
    <property type="evidence" value="ECO:0007669"/>
    <property type="project" value="InterPro"/>
</dbReference>
<proteinExistence type="predicted"/>
<dbReference type="Proteomes" id="UP000199529">
    <property type="component" value="Unassembled WGS sequence"/>
</dbReference>
<evidence type="ECO:0000313" key="7">
    <source>
        <dbReference type="Proteomes" id="UP000199529"/>
    </source>
</evidence>
<dbReference type="InterPro" id="IPR050679">
    <property type="entry name" value="Bact_HTH_transcr_reg"/>
</dbReference>
<dbReference type="InterPro" id="IPR036390">
    <property type="entry name" value="WH_DNA-bd_sf"/>
</dbReference>
<dbReference type="RefSeq" id="WP_245761639.1">
    <property type="nucleotide sequence ID" value="NZ_FNOK01000053.1"/>
</dbReference>
<dbReference type="InterPro" id="IPR011663">
    <property type="entry name" value="UTRA"/>
</dbReference>
<evidence type="ECO:0000256" key="2">
    <source>
        <dbReference type="ARBA" id="ARBA00023125"/>
    </source>
</evidence>
<evidence type="ECO:0000256" key="3">
    <source>
        <dbReference type="ARBA" id="ARBA00023163"/>
    </source>
</evidence>
<keyword evidence="7" id="KW-1185">Reference proteome</keyword>
<organism evidence="6 7">
    <name type="scientific">Saccharopolyspora shandongensis</name>
    <dbReference type="NCBI Taxonomy" id="418495"/>
    <lineage>
        <taxon>Bacteria</taxon>
        <taxon>Bacillati</taxon>
        <taxon>Actinomycetota</taxon>
        <taxon>Actinomycetes</taxon>
        <taxon>Pseudonocardiales</taxon>
        <taxon>Pseudonocardiaceae</taxon>
        <taxon>Saccharopolyspora</taxon>
    </lineage>
</organism>
<feature type="region of interest" description="Disordered" evidence="4">
    <location>
        <begin position="254"/>
        <end position="290"/>
    </location>
</feature>
<dbReference type="Pfam" id="PF00392">
    <property type="entry name" value="GntR"/>
    <property type="match status" value="1"/>
</dbReference>
<name>A0A1H3RBV4_9PSEU</name>
<dbReference type="SMART" id="SM00866">
    <property type="entry name" value="UTRA"/>
    <property type="match status" value="1"/>
</dbReference>